<proteinExistence type="predicted"/>
<keyword evidence="2" id="KW-1185">Reference proteome</keyword>
<dbReference type="AlphaFoldDB" id="A0AAU9MPX7"/>
<dbReference type="Proteomes" id="UP001157418">
    <property type="component" value="Unassembled WGS sequence"/>
</dbReference>
<accession>A0AAU9MPX7</accession>
<gene>
    <name evidence="1" type="ORF">LVIROSA_LOCUS14835</name>
</gene>
<evidence type="ECO:0000313" key="2">
    <source>
        <dbReference type="Proteomes" id="UP001157418"/>
    </source>
</evidence>
<protein>
    <submittedName>
        <fullName evidence="1">Uncharacterized protein</fullName>
    </submittedName>
</protein>
<name>A0AAU9MPX7_9ASTR</name>
<comment type="caution">
    <text evidence="1">The sequence shown here is derived from an EMBL/GenBank/DDBJ whole genome shotgun (WGS) entry which is preliminary data.</text>
</comment>
<organism evidence="1 2">
    <name type="scientific">Lactuca virosa</name>
    <dbReference type="NCBI Taxonomy" id="75947"/>
    <lineage>
        <taxon>Eukaryota</taxon>
        <taxon>Viridiplantae</taxon>
        <taxon>Streptophyta</taxon>
        <taxon>Embryophyta</taxon>
        <taxon>Tracheophyta</taxon>
        <taxon>Spermatophyta</taxon>
        <taxon>Magnoliopsida</taxon>
        <taxon>eudicotyledons</taxon>
        <taxon>Gunneridae</taxon>
        <taxon>Pentapetalae</taxon>
        <taxon>asterids</taxon>
        <taxon>campanulids</taxon>
        <taxon>Asterales</taxon>
        <taxon>Asteraceae</taxon>
        <taxon>Cichorioideae</taxon>
        <taxon>Cichorieae</taxon>
        <taxon>Lactucinae</taxon>
        <taxon>Lactuca</taxon>
    </lineage>
</organism>
<reference evidence="1 2" key="1">
    <citation type="submission" date="2022-01" db="EMBL/GenBank/DDBJ databases">
        <authorList>
            <person name="Xiong W."/>
            <person name="Schranz E."/>
        </authorList>
    </citation>
    <scope>NUCLEOTIDE SEQUENCE [LARGE SCALE GENOMIC DNA]</scope>
</reference>
<sequence>MSYLNPIAWLQLTSVPNYPTIGYYHDTWLNIIFSTNKLSLHISPLQIFIFPSQKHTHKLHLLPSICCIISNYILSHRWKGP</sequence>
<evidence type="ECO:0000313" key="1">
    <source>
        <dbReference type="EMBL" id="CAH1427862.1"/>
    </source>
</evidence>
<dbReference type="EMBL" id="CAKMRJ010002223">
    <property type="protein sequence ID" value="CAH1427862.1"/>
    <property type="molecule type" value="Genomic_DNA"/>
</dbReference>